<gene>
    <name evidence="2" type="ORF">K7X08_019084</name>
</gene>
<feature type="region of interest" description="Disordered" evidence="1">
    <location>
        <begin position="117"/>
        <end position="141"/>
    </location>
</feature>
<sequence length="141" mass="15701">MAEPGHTFPLKRKPPAEEEAIAKPHEDDDVNKKQKLSTTDENNLEEDEEDYEDDDEAEVDRKGKGILRDDKGKGKMIEDSDDDSSDDFGSESDADSDTSLSDDLLAEVDLGNIIPSRTRRRTYQSGLKISDDPVKRDGTDA</sequence>
<proteinExistence type="predicted"/>
<dbReference type="EMBL" id="JAJAGQ010000003">
    <property type="protein sequence ID" value="KAJ8566876.1"/>
    <property type="molecule type" value="Genomic_DNA"/>
</dbReference>
<feature type="compositionally biased region" description="Basic and acidic residues" evidence="1">
    <location>
        <begin position="14"/>
        <end position="32"/>
    </location>
</feature>
<dbReference type="PANTHER" id="PTHR36899:SF3">
    <property type="entry name" value="F13K23.8 PROTEIN"/>
    <property type="match status" value="1"/>
</dbReference>
<feature type="compositionally biased region" description="Acidic residues" evidence="1">
    <location>
        <begin position="42"/>
        <end position="58"/>
    </location>
</feature>
<comment type="caution">
    <text evidence="2">The sequence shown here is derived from an EMBL/GenBank/DDBJ whole genome shotgun (WGS) entry which is preliminary data.</text>
</comment>
<organism evidence="2 3">
    <name type="scientific">Anisodus acutangulus</name>
    <dbReference type="NCBI Taxonomy" id="402998"/>
    <lineage>
        <taxon>Eukaryota</taxon>
        <taxon>Viridiplantae</taxon>
        <taxon>Streptophyta</taxon>
        <taxon>Embryophyta</taxon>
        <taxon>Tracheophyta</taxon>
        <taxon>Spermatophyta</taxon>
        <taxon>Magnoliopsida</taxon>
        <taxon>eudicotyledons</taxon>
        <taxon>Gunneridae</taxon>
        <taxon>Pentapetalae</taxon>
        <taxon>asterids</taxon>
        <taxon>lamiids</taxon>
        <taxon>Solanales</taxon>
        <taxon>Solanaceae</taxon>
        <taxon>Solanoideae</taxon>
        <taxon>Hyoscyameae</taxon>
        <taxon>Anisodus</taxon>
    </lineage>
</organism>
<protein>
    <recommendedName>
        <fullName evidence="4">Histone chaperone domain-containing protein</fullName>
    </recommendedName>
</protein>
<dbReference type="OrthoDB" id="696786at2759"/>
<feature type="region of interest" description="Disordered" evidence="1">
    <location>
        <begin position="1"/>
        <end position="101"/>
    </location>
</feature>
<accession>A0A9Q1MRS1</accession>
<reference evidence="3" key="1">
    <citation type="journal article" date="2023" name="Proc. Natl. Acad. Sci. U.S.A.">
        <title>Genomic and structural basis for evolution of tropane alkaloid biosynthesis.</title>
        <authorList>
            <person name="Wanga Y.-J."/>
            <person name="Taina T."/>
            <person name="Yua J.-Y."/>
            <person name="Lia J."/>
            <person name="Xua B."/>
            <person name="Chenc J."/>
            <person name="D'Auriad J.C."/>
            <person name="Huanga J.-P."/>
            <person name="Huanga S.-X."/>
        </authorList>
    </citation>
    <scope>NUCLEOTIDE SEQUENCE [LARGE SCALE GENOMIC DNA]</scope>
    <source>
        <strain evidence="3">cv. KIB-2019</strain>
    </source>
</reference>
<keyword evidence="3" id="KW-1185">Reference proteome</keyword>
<dbReference type="Proteomes" id="UP001152561">
    <property type="component" value="Unassembled WGS sequence"/>
</dbReference>
<feature type="compositionally biased region" description="Acidic residues" evidence="1">
    <location>
        <begin position="79"/>
        <end position="96"/>
    </location>
</feature>
<feature type="compositionally biased region" description="Basic and acidic residues" evidence="1">
    <location>
        <begin position="59"/>
        <end position="78"/>
    </location>
</feature>
<evidence type="ECO:0000256" key="1">
    <source>
        <dbReference type="SAM" id="MobiDB-lite"/>
    </source>
</evidence>
<evidence type="ECO:0000313" key="3">
    <source>
        <dbReference type="Proteomes" id="UP001152561"/>
    </source>
</evidence>
<evidence type="ECO:0008006" key="4">
    <source>
        <dbReference type="Google" id="ProtNLM"/>
    </source>
</evidence>
<feature type="compositionally biased region" description="Basic and acidic residues" evidence="1">
    <location>
        <begin position="129"/>
        <end position="141"/>
    </location>
</feature>
<name>A0A9Q1MRS1_9SOLA</name>
<evidence type="ECO:0000313" key="2">
    <source>
        <dbReference type="EMBL" id="KAJ8566876.1"/>
    </source>
</evidence>
<dbReference type="PANTHER" id="PTHR36899">
    <property type="entry name" value="OS04G0395700 PROTEIN"/>
    <property type="match status" value="1"/>
</dbReference>
<dbReference type="AlphaFoldDB" id="A0A9Q1MRS1"/>